<feature type="region of interest" description="Disordered" evidence="6">
    <location>
        <begin position="623"/>
        <end position="688"/>
    </location>
</feature>
<comment type="subcellular location">
    <subcellularLocation>
        <location evidence="1">Vacuole membrane</location>
        <topology evidence="1">Multi-pass membrane protein</topology>
    </subcellularLocation>
</comment>
<dbReference type="InterPro" id="IPR018966">
    <property type="entry name" value="VTC_domain"/>
</dbReference>
<dbReference type="GO" id="GO:0000329">
    <property type="term" value="C:fungal-type vacuole membrane"/>
    <property type="evidence" value="ECO:0007669"/>
    <property type="project" value="TreeGrafter"/>
</dbReference>
<feature type="compositionally biased region" description="Acidic residues" evidence="6">
    <location>
        <begin position="623"/>
        <end position="633"/>
    </location>
</feature>
<evidence type="ECO:0000256" key="5">
    <source>
        <dbReference type="ARBA" id="ARBA00023136"/>
    </source>
</evidence>
<keyword evidence="5 7" id="KW-0472">Membrane</keyword>
<dbReference type="Proteomes" id="UP000290900">
    <property type="component" value="Unassembled WGS sequence"/>
</dbReference>
<evidence type="ECO:0000256" key="1">
    <source>
        <dbReference type="ARBA" id="ARBA00004128"/>
    </source>
</evidence>
<keyword evidence="2" id="KW-0926">Vacuole</keyword>
<dbReference type="InterPro" id="IPR003807">
    <property type="entry name" value="DUF202"/>
</dbReference>
<dbReference type="EMBL" id="CAACVR010000021">
    <property type="protein sequence ID" value="VEU22223.1"/>
    <property type="molecule type" value="Genomic_DNA"/>
</dbReference>
<organism evidence="9 10">
    <name type="scientific">Brettanomyces naardenensis</name>
    <name type="common">Yeast</name>
    <dbReference type="NCBI Taxonomy" id="13370"/>
    <lineage>
        <taxon>Eukaryota</taxon>
        <taxon>Fungi</taxon>
        <taxon>Dikarya</taxon>
        <taxon>Ascomycota</taxon>
        <taxon>Saccharomycotina</taxon>
        <taxon>Pichiomycetes</taxon>
        <taxon>Pichiales</taxon>
        <taxon>Pichiaceae</taxon>
        <taxon>Brettanomyces</taxon>
    </lineage>
</organism>
<keyword evidence="3 7" id="KW-0812">Transmembrane</keyword>
<dbReference type="OrthoDB" id="6493944at2759"/>
<reference evidence="9 10" key="1">
    <citation type="submission" date="2018-12" db="EMBL/GenBank/DDBJ databases">
        <authorList>
            <person name="Tiukova I."/>
            <person name="Dainat J."/>
        </authorList>
    </citation>
    <scope>NUCLEOTIDE SEQUENCE [LARGE SCALE GENOMIC DNA]</scope>
</reference>
<evidence type="ECO:0000256" key="3">
    <source>
        <dbReference type="ARBA" id="ARBA00022692"/>
    </source>
</evidence>
<dbReference type="PANTHER" id="PTHR46140:SF2">
    <property type="entry name" value="VACUOLAR TRANSPORTER CHAPERONE 3 COMPLEX SUBUNIT 3-RELATED"/>
    <property type="match status" value="1"/>
</dbReference>
<keyword evidence="4 7" id="KW-1133">Transmembrane helix</keyword>
<dbReference type="GO" id="GO:0033254">
    <property type="term" value="C:vacuolar transporter chaperone complex"/>
    <property type="evidence" value="ECO:0007669"/>
    <property type="project" value="UniProtKB-ARBA"/>
</dbReference>
<protein>
    <submittedName>
        <fullName evidence="9">DEKNAAC103253</fullName>
    </submittedName>
</protein>
<feature type="compositionally biased region" description="Low complexity" evidence="6">
    <location>
        <begin position="634"/>
        <end position="646"/>
    </location>
</feature>
<dbReference type="Pfam" id="PF02656">
    <property type="entry name" value="DUF202"/>
    <property type="match status" value="1"/>
</dbReference>
<evidence type="ECO:0000259" key="8">
    <source>
        <dbReference type="PROSITE" id="PS51382"/>
    </source>
</evidence>
<accession>A0A448YMY7</accession>
<feature type="compositionally biased region" description="Acidic residues" evidence="6">
    <location>
        <begin position="350"/>
        <end position="363"/>
    </location>
</feature>
<dbReference type="AlphaFoldDB" id="A0A448YMY7"/>
<feature type="transmembrane region" description="Helical" evidence="7">
    <location>
        <begin position="794"/>
        <end position="812"/>
    </location>
</feature>
<dbReference type="InterPro" id="IPR004331">
    <property type="entry name" value="SPX_dom"/>
</dbReference>
<dbReference type="PANTHER" id="PTHR46140">
    <property type="entry name" value="VACUOLAR TRANSPORTER CHAPERONE 1-RELATED"/>
    <property type="match status" value="1"/>
</dbReference>
<name>A0A448YMY7_BRENA</name>
<dbReference type="STRING" id="13370.A0A448YMY7"/>
<evidence type="ECO:0000313" key="9">
    <source>
        <dbReference type="EMBL" id="VEU22223.1"/>
    </source>
</evidence>
<keyword evidence="10" id="KW-1185">Reference proteome</keyword>
<evidence type="ECO:0000256" key="4">
    <source>
        <dbReference type="ARBA" id="ARBA00022989"/>
    </source>
</evidence>
<dbReference type="PROSITE" id="PS51382">
    <property type="entry name" value="SPX"/>
    <property type="match status" value="1"/>
</dbReference>
<feature type="domain" description="SPX" evidence="8">
    <location>
        <begin position="1"/>
        <end position="148"/>
    </location>
</feature>
<dbReference type="FunCoup" id="A0A448YMY7">
    <property type="interactions" value="82"/>
</dbReference>
<feature type="transmembrane region" description="Helical" evidence="7">
    <location>
        <begin position="762"/>
        <end position="782"/>
    </location>
</feature>
<gene>
    <name evidence="9" type="ORF">BRENAR_LOCUS2955</name>
</gene>
<dbReference type="InParanoid" id="A0A448YMY7"/>
<evidence type="ECO:0000256" key="6">
    <source>
        <dbReference type="SAM" id="MobiDB-lite"/>
    </source>
</evidence>
<evidence type="ECO:0000256" key="7">
    <source>
        <dbReference type="SAM" id="Phobius"/>
    </source>
</evidence>
<evidence type="ECO:0000256" key="2">
    <source>
        <dbReference type="ARBA" id="ARBA00022554"/>
    </source>
</evidence>
<proteinExistence type="predicted"/>
<dbReference type="CDD" id="cd14480">
    <property type="entry name" value="SPX_VTC2_like"/>
    <property type="match status" value="1"/>
</dbReference>
<dbReference type="Pfam" id="PF09359">
    <property type="entry name" value="VTC"/>
    <property type="match status" value="1"/>
</dbReference>
<feature type="region of interest" description="Disordered" evidence="6">
    <location>
        <begin position="341"/>
        <end position="364"/>
    </location>
</feature>
<evidence type="ECO:0000313" key="10">
    <source>
        <dbReference type="Proteomes" id="UP000290900"/>
    </source>
</evidence>
<dbReference type="GO" id="GO:0006799">
    <property type="term" value="P:polyphosphate biosynthetic process"/>
    <property type="evidence" value="ECO:0007669"/>
    <property type="project" value="UniProtKB-ARBA"/>
</dbReference>
<dbReference type="InterPro" id="IPR051572">
    <property type="entry name" value="VTC_Complex_Subunit"/>
</dbReference>
<dbReference type="Gene3D" id="3.20.100.30">
    <property type="entry name" value="VTC, catalytic tunnel domain"/>
    <property type="match status" value="1"/>
</dbReference>
<feature type="transmembrane region" description="Helical" evidence="7">
    <location>
        <begin position="832"/>
        <end position="852"/>
    </location>
</feature>
<sequence>MLFGVKLQNEIYPPWKNYYIDYEGLKKMLKENVLVGGYESWTDDDEKAFAAELDTELEKVYTFQVSKYKELDQEISKLELQTEKYLESLTAGKPSTIDSEAFQKKLEELLSEANELDHFARLNFTGFNKIVKKHDNLHKGYSVKALLNVRMKSLPLNNISEDTSPYLYRISVLYSFLRDQMPNDKRLSSSLSSSIHRLSTSGKLSTTPSAAVRGKEHLKVLKFWIHPDNLMEIKTTILRHLPVMIYSNQSGDDDDDEYVSDPTITSLYFDNRSVELYNAKLLKQKTKTPSLRIRWTGKLKSNSEVTIEKKTFDYDTGDEENVRLNLKQKYVNDFIFPGKRKNQIKGSSQDADDEDPLEEEEAPNDNLADLYEDLGYKSSKKTPLTLHKYVRRLQKRGLPASTIERYAKSFKEIQDFIIHHDLQPCMRSMYTRTAFQMPGDDRLRISIDSDLLFVREDAFDTDRPIRDPEQWHRSDIDSNVDNPFSLLRKGEYAKFPYSAMEIKIASSIINNPQSKTMKWVREMCNGHLVKEVPNFSKFIQGVSSLFLEDDNLEILPFWLPDLDTDIRKDPEQAYKDSKSKQLKHDQQAEVLKNLRKKIGETPAPAIRSGTTHLDHIIEEGEDLDVDDSSDEDSSNPSLPTTSSSSLHQDPTRKSVSAVADAQARETRSGSQVRAPPPAPIDPYSEEHRHPMRLAASKNFETRKDFRETFMPVFTKASKLEGYESEDEEVVLPTGVVKPKQLIRQSGPVKVEAKVWLANERTFVRWLHVTSLLTVLTFTIFSSVDSTHFPELAKATSYIYFALTLFSGVWAYAIYTKRLELIKLRSGKHLDGMLGPLVLASALLISLVLEYYAGIRNYTRSKALFAVDPTTSLFLLDQPGEQVQNLHPLLQWTLRKMVSIVN</sequence>
<dbReference type="InterPro" id="IPR042267">
    <property type="entry name" value="VTC_sf"/>
</dbReference>